<gene>
    <name evidence="2" type="ORF">SAMN04488045_3111</name>
</gene>
<proteinExistence type="predicted"/>
<sequence length="158" mass="17369">MPAKTAKKPPLPADDETVEIAELGESLGFLLRIAQLRAFEAFFDELSALGLRPGEFTALWLVLRNPGMKQGAIARSLCIKPAHMTKLVDRLVTAGLIERVASPEDRRAVHLSLTPEGETFAAARKDDFLALHQAERGNLSEAEFSDLTRLLKKYSGLD</sequence>
<dbReference type="PANTHER" id="PTHR33164:SF43">
    <property type="entry name" value="HTH-TYPE TRANSCRIPTIONAL REPRESSOR YETL"/>
    <property type="match status" value="1"/>
</dbReference>
<dbReference type="GO" id="GO:0003700">
    <property type="term" value="F:DNA-binding transcription factor activity"/>
    <property type="evidence" value="ECO:0007669"/>
    <property type="project" value="InterPro"/>
</dbReference>
<dbReference type="RefSeq" id="WP_103911501.1">
    <property type="nucleotide sequence ID" value="NZ_FNUZ01000005.1"/>
</dbReference>
<evidence type="ECO:0000259" key="1">
    <source>
        <dbReference type="PROSITE" id="PS50995"/>
    </source>
</evidence>
<dbReference type="Gene3D" id="1.10.10.10">
    <property type="entry name" value="Winged helix-like DNA-binding domain superfamily/Winged helix DNA-binding domain"/>
    <property type="match status" value="1"/>
</dbReference>
<feature type="domain" description="HTH marR-type" evidence="1">
    <location>
        <begin position="20"/>
        <end position="156"/>
    </location>
</feature>
<dbReference type="GO" id="GO:0003677">
    <property type="term" value="F:DNA binding"/>
    <property type="evidence" value="ECO:0007669"/>
    <property type="project" value="UniProtKB-KW"/>
</dbReference>
<protein>
    <submittedName>
        <fullName evidence="2">DNA-binding transcriptional regulator, MarR family</fullName>
    </submittedName>
</protein>
<dbReference type="OrthoDB" id="7269152at2"/>
<dbReference type="SMART" id="SM00347">
    <property type="entry name" value="HTH_MARR"/>
    <property type="match status" value="1"/>
</dbReference>
<keyword evidence="2" id="KW-0238">DNA-binding</keyword>
<evidence type="ECO:0000313" key="3">
    <source>
        <dbReference type="Proteomes" id="UP000236752"/>
    </source>
</evidence>
<dbReference type="Proteomes" id="UP000236752">
    <property type="component" value="Unassembled WGS sequence"/>
</dbReference>
<name>A0A1H6ASR8_9RHOB</name>
<dbReference type="InterPro" id="IPR000835">
    <property type="entry name" value="HTH_MarR-typ"/>
</dbReference>
<organism evidence="2 3">
    <name type="scientific">Thalassococcus halodurans</name>
    <dbReference type="NCBI Taxonomy" id="373675"/>
    <lineage>
        <taxon>Bacteria</taxon>
        <taxon>Pseudomonadati</taxon>
        <taxon>Pseudomonadota</taxon>
        <taxon>Alphaproteobacteria</taxon>
        <taxon>Rhodobacterales</taxon>
        <taxon>Roseobacteraceae</taxon>
        <taxon>Thalassococcus</taxon>
    </lineage>
</organism>
<dbReference type="Pfam" id="PF01047">
    <property type="entry name" value="MarR"/>
    <property type="match status" value="1"/>
</dbReference>
<dbReference type="PRINTS" id="PR00598">
    <property type="entry name" value="HTHMARR"/>
</dbReference>
<dbReference type="InterPro" id="IPR036390">
    <property type="entry name" value="WH_DNA-bd_sf"/>
</dbReference>
<reference evidence="2 3" key="1">
    <citation type="submission" date="2016-10" db="EMBL/GenBank/DDBJ databases">
        <authorList>
            <person name="de Groot N.N."/>
        </authorList>
    </citation>
    <scope>NUCLEOTIDE SEQUENCE [LARGE SCALE GENOMIC DNA]</scope>
    <source>
        <strain evidence="2 3">DSM 26915</strain>
    </source>
</reference>
<dbReference type="InterPro" id="IPR039422">
    <property type="entry name" value="MarR/SlyA-like"/>
</dbReference>
<dbReference type="PROSITE" id="PS50995">
    <property type="entry name" value="HTH_MARR_2"/>
    <property type="match status" value="1"/>
</dbReference>
<dbReference type="InterPro" id="IPR036388">
    <property type="entry name" value="WH-like_DNA-bd_sf"/>
</dbReference>
<keyword evidence="3" id="KW-1185">Reference proteome</keyword>
<accession>A0A1H6ASR8</accession>
<evidence type="ECO:0000313" key="2">
    <source>
        <dbReference type="EMBL" id="SEG51115.1"/>
    </source>
</evidence>
<dbReference type="PANTHER" id="PTHR33164">
    <property type="entry name" value="TRANSCRIPTIONAL REGULATOR, MARR FAMILY"/>
    <property type="match status" value="1"/>
</dbReference>
<dbReference type="EMBL" id="FNUZ01000005">
    <property type="protein sequence ID" value="SEG51115.1"/>
    <property type="molecule type" value="Genomic_DNA"/>
</dbReference>
<dbReference type="GO" id="GO:0006950">
    <property type="term" value="P:response to stress"/>
    <property type="evidence" value="ECO:0007669"/>
    <property type="project" value="TreeGrafter"/>
</dbReference>
<dbReference type="AlphaFoldDB" id="A0A1H6ASR8"/>
<dbReference type="SUPFAM" id="SSF46785">
    <property type="entry name" value="Winged helix' DNA-binding domain"/>
    <property type="match status" value="1"/>
</dbReference>